<organism evidence="2 3">
    <name type="scientific">Diaporthe eres</name>
    <name type="common">Phomopsis oblonga</name>
    <dbReference type="NCBI Taxonomy" id="83184"/>
    <lineage>
        <taxon>Eukaryota</taxon>
        <taxon>Fungi</taxon>
        <taxon>Dikarya</taxon>
        <taxon>Ascomycota</taxon>
        <taxon>Pezizomycotina</taxon>
        <taxon>Sordariomycetes</taxon>
        <taxon>Sordariomycetidae</taxon>
        <taxon>Diaporthales</taxon>
        <taxon>Diaporthaceae</taxon>
        <taxon>Diaporthe</taxon>
        <taxon>Diaporthe eres species complex</taxon>
    </lineage>
</organism>
<reference evidence="2 3" key="1">
    <citation type="submission" date="2024-02" db="EMBL/GenBank/DDBJ databases">
        <title>De novo assembly and annotation of 12 fungi associated with fruit tree decline syndrome in Ontario, Canada.</title>
        <authorList>
            <person name="Sulman M."/>
            <person name="Ellouze W."/>
            <person name="Ilyukhin E."/>
        </authorList>
    </citation>
    <scope>NUCLEOTIDE SEQUENCE [LARGE SCALE GENOMIC DNA]</scope>
    <source>
        <strain evidence="2 3">M169</strain>
    </source>
</reference>
<evidence type="ECO:0008006" key="4">
    <source>
        <dbReference type="Google" id="ProtNLM"/>
    </source>
</evidence>
<feature type="region of interest" description="Disordered" evidence="1">
    <location>
        <begin position="152"/>
        <end position="288"/>
    </location>
</feature>
<feature type="compositionally biased region" description="Low complexity" evidence="1">
    <location>
        <begin position="220"/>
        <end position="247"/>
    </location>
</feature>
<dbReference type="EMBL" id="JAKNSF020000081">
    <property type="protein sequence ID" value="KAK7719203.1"/>
    <property type="molecule type" value="Genomic_DNA"/>
</dbReference>
<feature type="region of interest" description="Disordered" evidence="1">
    <location>
        <begin position="1"/>
        <end position="34"/>
    </location>
</feature>
<gene>
    <name evidence="2" type="ORF">SLS63_010154</name>
</gene>
<dbReference type="Gene3D" id="3.30.160.60">
    <property type="entry name" value="Classic Zinc Finger"/>
    <property type="match status" value="1"/>
</dbReference>
<proteinExistence type="predicted"/>
<accession>A0ABR1NXM4</accession>
<evidence type="ECO:0000313" key="2">
    <source>
        <dbReference type="EMBL" id="KAK7719203.1"/>
    </source>
</evidence>
<comment type="caution">
    <text evidence="2">The sequence shown here is derived from an EMBL/GenBank/DDBJ whole genome shotgun (WGS) entry which is preliminary data.</text>
</comment>
<name>A0ABR1NXM4_DIAER</name>
<feature type="region of interest" description="Disordered" evidence="1">
    <location>
        <begin position="386"/>
        <end position="417"/>
    </location>
</feature>
<keyword evidence="3" id="KW-1185">Reference proteome</keyword>
<evidence type="ECO:0000256" key="1">
    <source>
        <dbReference type="SAM" id="MobiDB-lite"/>
    </source>
</evidence>
<evidence type="ECO:0000313" key="3">
    <source>
        <dbReference type="Proteomes" id="UP001430848"/>
    </source>
</evidence>
<feature type="compositionally biased region" description="Basic and acidic residues" evidence="1">
    <location>
        <begin position="207"/>
        <end position="218"/>
    </location>
</feature>
<feature type="compositionally biased region" description="Basic and acidic residues" evidence="1">
    <location>
        <begin position="256"/>
        <end position="288"/>
    </location>
</feature>
<feature type="region of interest" description="Disordered" evidence="1">
    <location>
        <begin position="53"/>
        <end position="99"/>
    </location>
</feature>
<sequence>MAVLAPESAPMERRASKPYINDHSAPPYSTRKEAIEHQSATIAYIEQQSNSYMNLGPRLNTTDAAYTTDDANKPSGQRLEPEDSTRPGQAGTGTSSPLEPCHIMEAAVALFKFSQKVGVFGQDRPQRVMAQPEAWRKIEAACILVQFSQNRPQRAMAQPEPSHGSPATRFPGDEALASGDSTKDKLVVPQQHAPQQGQGQGQQGPRDFIRTGEDDGHTDGSASSVVAASGSRSPLPNSSPLLKSKPQPSRKRKRVEKKEEQEKETKTEKESGTEKNEKAKGGKPSQGKEYKFVCHCGKGYKRNDHLTRHQVSAHGIEMEGGVRAFEVFLCGVCGSQHTRKDNVKPHIDDKHPGCETAPVPKSMFVDADGNIIVYAPVRRLRLSKPTATPELAEPIAGSSSPLKQDPKGKQIQKANKK</sequence>
<dbReference type="Proteomes" id="UP001430848">
    <property type="component" value="Unassembled WGS sequence"/>
</dbReference>
<protein>
    <recommendedName>
        <fullName evidence="4">C2H2-type domain-containing protein</fullName>
    </recommendedName>
</protein>